<dbReference type="InterPro" id="IPR051917">
    <property type="entry name" value="Transposase-Integrase"/>
</dbReference>
<sequence length="109" mass="12630">MANVEFDAQGKPRTKIFYCNASAPYQKGSCENNHEMIRRVIPKGVDIGQYTQEQIDLMMSHINSYTRKKLGNKSPYEMFEFQYGKTLLDVFHLKKIPADKIILSPELLK</sequence>
<keyword evidence="2" id="KW-1185">Reference proteome</keyword>
<proteinExistence type="predicted"/>
<comment type="caution">
    <text evidence="1">The sequence shown here is derived from an EMBL/GenBank/DDBJ whole genome shotgun (WGS) entry which is preliminary data.</text>
</comment>
<dbReference type="EMBL" id="JAOQJQ010000008">
    <property type="protein sequence ID" value="MCU6763582.1"/>
    <property type="molecule type" value="Genomic_DNA"/>
</dbReference>
<accession>A0ABT2TMZ8</accession>
<evidence type="ECO:0008006" key="3">
    <source>
        <dbReference type="Google" id="ProtNLM"/>
    </source>
</evidence>
<dbReference type="InterPro" id="IPR012337">
    <property type="entry name" value="RNaseH-like_sf"/>
</dbReference>
<evidence type="ECO:0000313" key="1">
    <source>
        <dbReference type="EMBL" id="MCU6763582.1"/>
    </source>
</evidence>
<evidence type="ECO:0000313" key="2">
    <source>
        <dbReference type="Proteomes" id="UP001652442"/>
    </source>
</evidence>
<gene>
    <name evidence="1" type="ORF">OCV88_14830</name>
</gene>
<dbReference type="SUPFAM" id="SSF53098">
    <property type="entry name" value="Ribonuclease H-like"/>
    <property type="match status" value="1"/>
</dbReference>
<organism evidence="1 2">
    <name type="scientific">Brotonthovivens ammoniilytica</name>
    <dbReference type="NCBI Taxonomy" id="2981725"/>
    <lineage>
        <taxon>Bacteria</taxon>
        <taxon>Bacillati</taxon>
        <taxon>Bacillota</taxon>
        <taxon>Clostridia</taxon>
        <taxon>Lachnospirales</taxon>
        <taxon>Lachnospiraceae</taxon>
        <taxon>Brotonthovivens</taxon>
    </lineage>
</organism>
<dbReference type="RefSeq" id="WP_158426219.1">
    <property type="nucleotide sequence ID" value="NZ_JAOQJQ010000008.1"/>
</dbReference>
<dbReference type="Proteomes" id="UP001652442">
    <property type="component" value="Unassembled WGS sequence"/>
</dbReference>
<dbReference type="PANTHER" id="PTHR10948">
    <property type="entry name" value="TRANSPOSASE"/>
    <property type="match status" value="1"/>
</dbReference>
<reference evidence="1 2" key="1">
    <citation type="journal article" date="2021" name="ISME Commun">
        <title>Automated analysis of genomic sequences facilitates high-throughput and comprehensive description of bacteria.</title>
        <authorList>
            <person name="Hitch T.C.A."/>
        </authorList>
    </citation>
    <scope>NUCLEOTIDE SEQUENCE [LARGE SCALE GENOMIC DNA]</scope>
    <source>
        <strain evidence="1 2">Sanger_109</strain>
    </source>
</reference>
<name>A0ABT2TMZ8_9FIRM</name>
<protein>
    <recommendedName>
        <fullName evidence="3">Transposase</fullName>
    </recommendedName>
</protein>
<dbReference type="PANTHER" id="PTHR10948:SF23">
    <property type="entry name" value="TRANSPOSASE INSI FOR INSERTION SEQUENCE ELEMENT IS30A-RELATED"/>
    <property type="match status" value="1"/>
</dbReference>